<feature type="domain" description="Epoxide hydrolase N-terminal" evidence="5">
    <location>
        <begin position="7"/>
        <end position="117"/>
    </location>
</feature>
<dbReference type="InterPro" id="IPR000639">
    <property type="entry name" value="Epox_hydrolase-like"/>
</dbReference>
<sequence>MSNIAATSFVIDIPQERLDLLQRKLDLAELPDELEAAGWDYGVPLSDVKRLLSHWKTKYDWKKHEAALNTELPQFKRPISVDGFGSLGIHYVHKRSKLESAIPLLFIHGWPGSFVEVQKLLPLLTDAPTEYPNFHVVALSLPGYGFSDAPTKKGFTIQHYAEVGHKLMLSLGYVEYVAQGGDWGHVIAKDIAYRYGPQHAKAWHTNLPTPEAYNYPPTPFSSPGIWFSSLFTKYTEAEKAGLQRTMWFRQAGRGYFMQQATQPQTLGYSLADSPVGLLAWVYEKLVNWTDAYPWTDDEVLTWISIYWFSTAGPAASVRIYYESSQAQPEGVPSIPRGVSFFPKDIYRVPKAWVWGPDLVFEAEHESGGHFAAHEKPDLLAGDLRKMFGKGGPAFGVVQGRTGYASS</sequence>
<dbReference type="GO" id="GO:0097176">
    <property type="term" value="P:epoxide metabolic process"/>
    <property type="evidence" value="ECO:0007669"/>
    <property type="project" value="TreeGrafter"/>
</dbReference>
<organism evidence="6 7">
    <name type="scientific">Panaeolus cyanescens</name>
    <dbReference type="NCBI Taxonomy" id="181874"/>
    <lineage>
        <taxon>Eukaryota</taxon>
        <taxon>Fungi</taxon>
        <taxon>Dikarya</taxon>
        <taxon>Basidiomycota</taxon>
        <taxon>Agaricomycotina</taxon>
        <taxon>Agaricomycetes</taxon>
        <taxon>Agaricomycetidae</taxon>
        <taxon>Agaricales</taxon>
        <taxon>Agaricineae</taxon>
        <taxon>Galeropsidaceae</taxon>
        <taxon>Panaeolus</taxon>
    </lineage>
</organism>
<name>A0A409YSA0_9AGAR</name>
<dbReference type="SUPFAM" id="SSF53474">
    <property type="entry name" value="alpha/beta-Hydrolases"/>
    <property type="match status" value="1"/>
</dbReference>
<feature type="active site" description="Proton donor" evidence="4">
    <location>
        <position position="320"/>
    </location>
</feature>
<gene>
    <name evidence="6" type="ORF">CVT24_006624</name>
</gene>
<dbReference type="PANTHER" id="PTHR21661">
    <property type="entry name" value="EPOXIDE HYDROLASE 1-RELATED"/>
    <property type="match status" value="1"/>
</dbReference>
<comment type="caution">
    <text evidence="6">The sequence shown here is derived from an EMBL/GenBank/DDBJ whole genome shotgun (WGS) entry which is preliminary data.</text>
</comment>
<dbReference type="OrthoDB" id="7130006at2759"/>
<reference evidence="6 7" key="1">
    <citation type="journal article" date="2018" name="Evol. Lett.">
        <title>Horizontal gene cluster transfer increased hallucinogenic mushroom diversity.</title>
        <authorList>
            <person name="Reynolds H.T."/>
            <person name="Vijayakumar V."/>
            <person name="Gluck-Thaler E."/>
            <person name="Korotkin H.B."/>
            <person name="Matheny P.B."/>
            <person name="Slot J.C."/>
        </authorList>
    </citation>
    <scope>NUCLEOTIDE SEQUENCE [LARGE SCALE GENOMIC DNA]</scope>
    <source>
        <strain evidence="6 7">2629</strain>
    </source>
</reference>
<dbReference type="PIRSF" id="PIRSF001112">
    <property type="entry name" value="Epoxide_hydrolase"/>
    <property type="match status" value="1"/>
</dbReference>
<accession>A0A409YSA0</accession>
<dbReference type="EMBL" id="NHTK01000748">
    <property type="protein sequence ID" value="PPR05870.1"/>
    <property type="molecule type" value="Genomic_DNA"/>
</dbReference>
<protein>
    <recommendedName>
        <fullName evidence="5">Epoxide hydrolase N-terminal domain-containing protein</fullName>
    </recommendedName>
</protein>
<feature type="active site" description="Proton acceptor" evidence="4">
    <location>
        <position position="369"/>
    </location>
</feature>
<feature type="active site" description="Nucleophile" evidence="4">
    <location>
        <position position="182"/>
    </location>
</feature>
<dbReference type="PRINTS" id="PR00412">
    <property type="entry name" value="EPOXHYDRLASE"/>
</dbReference>
<comment type="similarity">
    <text evidence="1">Belongs to the peptidase S33 family.</text>
</comment>
<evidence type="ECO:0000313" key="7">
    <source>
        <dbReference type="Proteomes" id="UP000284842"/>
    </source>
</evidence>
<evidence type="ECO:0000256" key="1">
    <source>
        <dbReference type="ARBA" id="ARBA00010088"/>
    </source>
</evidence>
<keyword evidence="3" id="KW-0378">Hydrolase</keyword>
<dbReference type="AlphaFoldDB" id="A0A409YSA0"/>
<keyword evidence="7" id="KW-1185">Reference proteome</keyword>
<dbReference type="InterPro" id="IPR016292">
    <property type="entry name" value="Epoxide_hydrolase"/>
</dbReference>
<evidence type="ECO:0000256" key="3">
    <source>
        <dbReference type="ARBA" id="ARBA00022801"/>
    </source>
</evidence>
<dbReference type="InterPro" id="IPR029058">
    <property type="entry name" value="AB_hydrolase_fold"/>
</dbReference>
<evidence type="ECO:0000256" key="2">
    <source>
        <dbReference type="ARBA" id="ARBA00022797"/>
    </source>
</evidence>
<dbReference type="PANTHER" id="PTHR21661:SF35">
    <property type="entry name" value="EPOXIDE HYDROLASE"/>
    <property type="match status" value="1"/>
</dbReference>
<evidence type="ECO:0000313" key="6">
    <source>
        <dbReference type="EMBL" id="PPR05870.1"/>
    </source>
</evidence>
<dbReference type="STRING" id="181874.A0A409YSA0"/>
<keyword evidence="2" id="KW-0058">Aromatic hydrocarbons catabolism</keyword>
<evidence type="ECO:0000259" key="5">
    <source>
        <dbReference type="Pfam" id="PF06441"/>
    </source>
</evidence>
<dbReference type="GO" id="GO:0004301">
    <property type="term" value="F:epoxide hydrolase activity"/>
    <property type="evidence" value="ECO:0007669"/>
    <property type="project" value="TreeGrafter"/>
</dbReference>
<dbReference type="InterPro" id="IPR010497">
    <property type="entry name" value="Epoxide_hydro_N"/>
</dbReference>
<dbReference type="Pfam" id="PF06441">
    <property type="entry name" value="EHN"/>
    <property type="match status" value="1"/>
</dbReference>
<proteinExistence type="inferred from homology"/>
<dbReference type="Gene3D" id="3.40.50.1820">
    <property type="entry name" value="alpha/beta hydrolase"/>
    <property type="match status" value="1"/>
</dbReference>
<dbReference type="InParanoid" id="A0A409YSA0"/>
<evidence type="ECO:0000256" key="4">
    <source>
        <dbReference type="PIRSR" id="PIRSR001112-1"/>
    </source>
</evidence>
<dbReference type="Proteomes" id="UP000284842">
    <property type="component" value="Unassembled WGS sequence"/>
</dbReference>